<organism evidence="2 3">
    <name type="scientific">Bacillus changyiensis</name>
    <dbReference type="NCBI Taxonomy" id="3004103"/>
    <lineage>
        <taxon>Bacteria</taxon>
        <taxon>Bacillati</taxon>
        <taxon>Bacillota</taxon>
        <taxon>Bacilli</taxon>
        <taxon>Bacillales</taxon>
        <taxon>Bacillaceae</taxon>
        <taxon>Bacillus</taxon>
    </lineage>
</organism>
<evidence type="ECO:0000313" key="2">
    <source>
        <dbReference type="EMBL" id="MDA7026364.1"/>
    </source>
</evidence>
<dbReference type="PANTHER" id="PTHR42852:SF12">
    <property type="entry name" value="THIOL-DISULFIDE OXIDOREDUCTASE YKUV"/>
    <property type="match status" value="1"/>
</dbReference>
<dbReference type="InterPro" id="IPR036249">
    <property type="entry name" value="Thioredoxin-like_sf"/>
</dbReference>
<dbReference type="Proteomes" id="UP001211894">
    <property type="component" value="Unassembled WGS sequence"/>
</dbReference>
<name>A0ABT4X270_9BACI</name>
<dbReference type="Gene3D" id="3.40.30.10">
    <property type="entry name" value="Glutaredoxin"/>
    <property type="match status" value="1"/>
</dbReference>
<gene>
    <name evidence="2" type="ORF">PJ311_07000</name>
</gene>
<reference evidence="2 3" key="1">
    <citation type="submission" date="2023-01" db="EMBL/GenBank/DDBJ databases">
        <title>Bacillus changyiensis sp. nov., isolated from a coastal deposit.</title>
        <authorList>
            <person name="Xiao G."/>
            <person name="Lai Q."/>
            <person name="Hu Z."/>
            <person name="Shao Z."/>
        </authorList>
    </citation>
    <scope>NUCLEOTIDE SEQUENCE [LARGE SCALE GENOMIC DNA]</scope>
    <source>
        <strain evidence="2 3">CLL-7-23</strain>
    </source>
</reference>
<dbReference type="PANTHER" id="PTHR42852">
    <property type="entry name" value="THIOL:DISULFIDE INTERCHANGE PROTEIN DSBE"/>
    <property type="match status" value="1"/>
</dbReference>
<evidence type="ECO:0000313" key="3">
    <source>
        <dbReference type="Proteomes" id="UP001211894"/>
    </source>
</evidence>
<comment type="caution">
    <text evidence="2">The sequence shown here is derived from an EMBL/GenBank/DDBJ whole genome shotgun (WGS) entry which is preliminary data.</text>
</comment>
<proteinExistence type="predicted"/>
<dbReference type="InterPro" id="IPR012336">
    <property type="entry name" value="Thioredoxin-like_fold"/>
</dbReference>
<dbReference type="InterPro" id="IPR050553">
    <property type="entry name" value="Thioredoxin_ResA/DsbE_sf"/>
</dbReference>
<accession>A0ABT4X270</accession>
<dbReference type="Pfam" id="PF13098">
    <property type="entry name" value="Thioredoxin_2"/>
    <property type="match status" value="1"/>
</dbReference>
<protein>
    <submittedName>
        <fullName evidence="2">TlpA disulfide reductase family protein</fullName>
    </submittedName>
</protein>
<dbReference type="EMBL" id="JAQKAB010000004">
    <property type="protein sequence ID" value="MDA7026364.1"/>
    <property type="molecule type" value="Genomic_DNA"/>
</dbReference>
<dbReference type="SUPFAM" id="SSF52833">
    <property type="entry name" value="Thioredoxin-like"/>
    <property type="match status" value="1"/>
</dbReference>
<evidence type="ECO:0000259" key="1">
    <source>
        <dbReference type="Pfam" id="PF13098"/>
    </source>
</evidence>
<feature type="domain" description="Thioredoxin-like fold" evidence="1">
    <location>
        <begin position="30"/>
        <end position="128"/>
    </location>
</feature>
<sequence length="147" mass="17067">MKKQDVKMPKISQQLPWINAPNREDELNSNDYHLLYFWSVSCPNCEELADEVLKETESLQKLKVIAVHIPYSEEEKSINIVKEKIVEKDFRFAVVMDQNYEIAQACQIQAVPSFCLFNPEGDLELHSMGDLGFQKMMKRVKKQGCLL</sequence>
<dbReference type="RefSeq" id="WP_271340222.1">
    <property type="nucleotide sequence ID" value="NZ_JAQKAB010000004.1"/>
</dbReference>
<keyword evidence="3" id="KW-1185">Reference proteome</keyword>
<dbReference type="CDD" id="cd02966">
    <property type="entry name" value="TlpA_like_family"/>
    <property type="match status" value="1"/>
</dbReference>